<evidence type="ECO:0000256" key="5">
    <source>
        <dbReference type="ARBA" id="ARBA00022683"/>
    </source>
</evidence>
<keyword evidence="3" id="KW-1003">Cell membrane</keyword>
<feature type="transmembrane region" description="Helical" evidence="9">
    <location>
        <begin position="219"/>
        <end position="245"/>
    </location>
</feature>
<dbReference type="InterPro" id="IPR006327">
    <property type="entry name" value="PTS_IIC_fruc"/>
</dbReference>
<keyword evidence="7 9" id="KW-1133">Transmembrane helix</keyword>
<evidence type="ECO:0000313" key="11">
    <source>
        <dbReference type="EMBL" id="TDT62444.1"/>
    </source>
</evidence>
<sequence length="366" mass="37099">MNDLKELFKNTRQHLMTGVSYMIPFVVAGGVLLALSVLLYGSAAVPPEGTALNDLFNIGAAGLGLMVPILAGFIAFSMADRPGIAPGAIGGYLANKIGAGFLGGIVAGLLAGLVVFYLKKIKVPTIMRSVMPIFVIPLVGTVIVGGLMVWVVGSPIAGIMSAMKAWLEGLGTGNLVILGIILGAMIAFDMGGPVNKVAYGFGAAMVGTIDPSTGMASPIALKIMAAIGVAICTPPIGMGVATLLAPKKYSMEEKEAGKAGILMGLIGITEGAIPFAAADPIRVIPSIIVGSAAGAVTSMIFGAGNPAPWGGWIVLPVASGKFGYIIATLVGVAVTAVMVNLIKKPVSEKKESSTVASSDEIDISFE</sequence>
<keyword evidence="12" id="KW-1185">Reference proteome</keyword>
<dbReference type="GO" id="GO:0009401">
    <property type="term" value="P:phosphoenolpyruvate-dependent sugar phosphotransferase system"/>
    <property type="evidence" value="ECO:0007669"/>
    <property type="project" value="UniProtKB-KW"/>
</dbReference>
<dbReference type="EMBL" id="SOAZ01000004">
    <property type="protein sequence ID" value="TDT62444.1"/>
    <property type="molecule type" value="Genomic_DNA"/>
</dbReference>
<dbReference type="InterPro" id="IPR003352">
    <property type="entry name" value="PTS_EIIC"/>
</dbReference>
<evidence type="ECO:0000256" key="3">
    <source>
        <dbReference type="ARBA" id="ARBA00022475"/>
    </source>
</evidence>
<dbReference type="OrthoDB" id="9782569at2"/>
<protein>
    <recommendedName>
        <fullName evidence="10">PTS EIIC type-2 domain-containing protein</fullName>
    </recommendedName>
</protein>
<dbReference type="PROSITE" id="PS51104">
    <property type="entry name" value="PTS_EIIC_TYPE_2"/>
    <property type="match status" value="1"/>
</dbReference>
<name>A0A4R7KS62_9CLOT</name>
<keyword evidence="5" id="KW-0598">Phosphotransferase system</keyword>
<evidence type="ECO:0000259" key="10">
    <source>
        <dbReference type="PROSITE" id="PS51104"/>
    </source>
</evidence>
<dbReference type="NCBIfam" id="NF007787">
    <property type="entry name" value="PRK10478.1"/>
    <property type="match status" value="1"/>
</dbReference>
<evidence type="ECO:0000256" key="6">
    <source>
        <dbReference type="ARBA" id="ARBA00022692"/>
    </source>
</evidence>
<dbReference type="Proteomes" id="UP000295325">
    <property type="component" value="Unassembled WGS sequence"/>
</dbReference>
<dbReference type="GO" id="GO:0005886">
    <property type="term" value="C:plasma membrane"/>
    <property type="evidence" value="ECO:0007669"/>
    <property type="project" value="UniProtKB-SubCell"/>
</dbReference>
<dbReference type="NCBIfam" id="TIGR01427">
    <property type="entry name" value="PTS_IIC_fructo"/>
    <property type="match status" value="1"/>
</dbReference>
<comment type="caution">
    <text evidence="11">The sequence shown here is derived from an EMBL/GenBank/DDBJ whole genome shotgun (WGS) entry which is preliminary data.</text>
</comment>
<feature type="domain" description="PTS EIIC type-2" evidence="10">
    <location>
        <begin position="11"/>
        <end position="352"/>
    </location>
</feature>
<evidence type="ECO:0000256" key="1">
    <source>
        <dbReference type="ARBA" id="ARBA00004429"/>
    </source>
</evidence>
<dbReference type="AlphaFoldDB" id="A0A4R7KS62"/>
<dbReference type="PANTHER" id="PTHR30505">
    <property type="entry name" value="FRUCTOSE-LIKE PERMEASE"/>
    <property type="match status" value="1"/>
</dbReference>
<feature type="transmembrane region" description="Helical" evidence="9">
    <location>
        <begin position="165"/>
        <end position="188"/>
    </location>
</feature>
<proteinExistence type="predicted"/>
<feature type="transmembrane region" description="Helical" evidence="9">
    <location>
        <begin position="130"/>
        <end position="153"/>
    </location>
</feature>
<dbReference type="GO" id="GO:0090563">
    <property type="term" value="F:protein-phosphocysteine-sugar phosphotransferase activity"/>
    <property type="evidence" value="ECO:0007669"/>
    <property type="project" value="TreeGrafter"/>
</dbReference>
<comment type="subcellular location">
    <subcellularLocation>
        <location evidence="1">Cell inner membrane</location>
        <topology evidence="1">Multi-pass membrane protein</topology>
    </subcellularLocation>
</comment>
<feature type="transmembrane region" description="Helical" evidence="9">
    <location>
        <begin position="55"/>
        <end position="76"/>
    </location>
</feature>
<evidence type="ECO:0000256" key="7">
    <source>
        <dbReference type="ARBA" id="ARBA00022989"/>
    </source>
</evidence>
<accession>A0A4R7KS62</accession>
<evidence type="ECO:0000256" key="8">
    <source>
        <dbReference type="ARBA" id="ARBA00023136"/>
    </source>
</evidence>
<dbReference type="PANTHER" id="PTHR30505:SF34">
    <property type="entry name" value="FRUCTOSE-LIKE PERMEASE IIC COMPONENT 2"/>
    <property type="match status" value="1"/>
</dbReference>
<evidence type="ECO:0000256" key="9">
    <source>
        <dbReference type="SAM" id="Phobius"/>
    </source>
</evidence>
<keyword evidence="6 9" id="KW-0812">Transmembrane</keyword>
<feature type="transmembrane region" description="Helical" evidence="9">
    <location>
        <begin position="322"/>
        <end position="342"/>
    </location>
</feature>
<evidence type="ECO:0000313" key="12">
    <source>
        <dbReference type="Proteomes" id="UP000295325"/>
    </source>
</evidence>
<dbReference type="Pfam" id="PF02378">
    <property type="entry name" value="PTS_EIIC"/>
    <property type="match status" value="1"/>
</dbReference>
<keyword evidence="8 9" id="KW-0472">Membrane</keyword>
<keyword evidence="2" id="KW-0813">Transport</keyword>
<feature type="transmembrane region" description="Helical" evidence="9">
    <location>
        <begin position="283"/>
        <end position="302"/>
    </location>
</feature>
<feature type="transmembrane region" description="Helical" evidence="9">
    <location>
        <begin position="97"/>
        <end position="118"/>
    </location>
</feature>
<dbReference type="GO" id="GO:0005351">
    <property type="term" value="F:carbohydrate:proton symporter activity"/>
    <property type="evidence" value="ECO:0007669"/>
    <property type="project" value="InterPro"/>
</dbReference>
<gene>
    <name evidence="11" type="ORF">EDD71_104176</name>
</gene>
<reference evidence="11 12" key="1">
    <citation type="submission" date="2019-03" db="EMBL/GenBank/DDBJ databases">
        <title>Genomic Encyclopedia of Type Strains, Phase IV (KMG-IV): sequencing the most valuable type-strain genomes for metagenomic binning, comparative biology and taxonomic classification.</title>
        <authorList>
            <person name="Goeker M."/>
        </authorList>
    </citation>
    <scope>NUCLEOTIDE SEQUENCE [LARGE SCALE GENOMIC DNA]</scope>
    <source>
        <strain evidence="11 12">DSM 24455</strain>
    </source>
</reference>
<dbReference type="GO" id="GO:0008982">
    <property type="term" value="F:protein-N(PI)-phosphohistidine-sugar phosphotransferase activity"/>
    <property type="evidence" value="ECO:0007669"/>
    <property type="project" value="InterPro"/>
</dbReference>
<organism evidence="11 12">
    <name type="scientific">Fonticella tunisiensis</name>
    <dbReference type="NCBI Taxonomy" id="1096341"/>
    <lineage>
        <taxon>Bacteria</taxon>
        <taxon>Bacillati</taxon>
        <taxon>Bacillota</taxon>
        <taxon>Clostridia</taxon>
        <taxon>Eubacteriales</taxon>
        <taxon>Clostridiaceae</taxon>
        <taxon>Fonticella</taxon>
    </lineage>
</organism>
<dbReference type="InterPro" id="IPR050864">
    <property type="entry name" value="Bacterial_PTS_Sugar_Transport"/>
</dbReference>
<keyword evidence="4" id="KW-0762">Sugar transport</keyword>
<feature type="transmembrane region" description="Helical" evidence="9">
    <location>
        <begin position="21"/>
        <end position="43"/>
    </location>
</feature>
<dbReference type="RefSeq" id="WP_133627440.1">
    <property type="nucleotide sequence ID" value="NZ_SOAZ01000004.1"/>
</dbReference>
<evidence type="ECO:0000256" key="4">
    <source>
        <dbReference type="ARBA" id="ARBA00022597"/>
    </source>
</evidence>
<evidence type="ECO:0000256" key="2">
    <source>
        <dbReference type="ARBA" id="ARBA00022448"/>
    </source>
</evidence>
<dbReference type="InterPro" id="IPR013014">
    <property type="entry name" value="PTS_EIIC_2"/>
</dbReference>